<reference evidence="11 12" key="1">
    <citation type="submission" date="2017-01" db="EMBL/GenBank/DDBJ databases">
        <authorList>
            <person name="Mah S.A."/>
            <person name="Swanson W.J."/>
            <person name="Moy G.W."/>
            <person name="Vacquier V.D."/>
        </authorList>
    </citation>
    <scope>NUCLEOTIDE SEQUENCE [LARGE SCALE GENOMIC DNA]</scope>
    <source>
        <strain evidence="11 12">NIO-1016</strain>
    </source>
</reference>
<evidence type="ECO:0000256" key="2">
    <source>
        <dbReference type="ARBA" id="ARBA00005801"/>
    </source>
</evidence>
<dbReference type="RefSeq" id="WP_045849816.1">
    <property type="nucleotide sequence ID" value="NZ_FTLX01000001.1"/>
</dbReference>
<feature type="transmembrane region" description="Helical" evidence="7">
    <location>
        <begin position="6"/>
        <end position="24"/>
    </location>
</feature>
<dbReference type="OrthoDB" id="9789291at2"/>
<feature type="domain" description="Prepilin type IV endopeptidase peptidase" evidence="8">
    <location>
        <begin position="101"/>
        <end position="205"/>
    </location>
</feature>
<comment type="similarity">
    <text evidence="2">Belongs to the peptidase A24 family.</text>
</comment>
<keyword evidence="4 7" id="KW-0812">Transmembrane</keyword>
<proteinExistence type="inferred from homology"/>
<feature type="transmembrane region" description="Helical" evidence="7">
    <location>
        <begin position="124"/>
        <end position="141"/>
    </location>
</feature>
<dbReference type="PANTHER" id="PTHR30487:SF0">
    <property type="entry name" value="PREPILIN LEADER PEPTIDASE_N-METHYLTRANSFERASE-RELATED"/>
    <property type="match status" value="1"/>
</dbReference>
<evidence type="ECO:0000256" key="3">
    <source>
        <dbReference type="ARBA" id="ARBA00022475"/>
    </source>
</evidence>
<dbReference type="GO" id="GO:0006465">
    <property type="term" value="P:signal peptide processing"/>
    <property type="evidence" value="ECO:0007669"/>
    <property type="project" value="TreeGrafter"/>
</dbReference>
<accession>A0A1N6Q0C8</accession>
<name>A0A1N6Q0C8_9BACI</name>
<dbReference type="InterPro" id="IPR010627">
    <property type="entry name" value="Prepilin_pept_A24_N"/>
</dbReference>
<dbReference type="Pfam" id="PF01478">
    <property type="entry name" value="Peptidase_A24"/>
    <property type="match status" value="1"/>
</dbReference>
<keyword evidence="6 7" id="KW-0472">Membrane</keyword>
<dbReference type="GO" id="GO:0005886">
    <property type="term" value="C:plasma membrane"/>
    <property type="evidence" value="ECO:0007669"/>
    <property type="project" value="UniProtKB-SubCell"/>
</dbReference>
<dbReference type="Proteomes" id="UP000215545">
    <property type="component" value="Unassembled WGS sequence"/>
</dbReference>
<evidence type="ECO:0000259" key="8">
    <source>
        <dbReference type="Pfam" id="PF01478"/>
    </source>
</evidence>
<keyword evidence="11" id="KW-0808">Transferase</keyword>
<evidence type="ECO:0000313" key="12">
    <source>
        <dbReference type="Proteomes" id="UP000186385"/>
    </source>
</evidence>
<dbReference type="GO" id="GO:0004190">
    <property type="term" value="F:aspartic-type endopeptidase activity"/>
    <property type="evidence" value="ECO:0007669"/>
    <property type="project" value="InterPro"/>
</dbReference>
<keyword evidence="3" id="KW-1003">Cell membrane</keyword>
<evidence type="ECO:0000256" key="5">
    <source>
        <dbReference type="ARBA" id="ARBA00022989"/>
    </source>
</evidence>
<evidence type="ECO:0000256" key="4">
    <source>
        <dbReference type="ARBA" id="ARBA00022692"/>
    </source>
</evidence>
<dbReference type="Pfam" id="PF06750">
    <property type="entry name" value="A24_N_bact"/>
    <property type="match status" value="1"/>
</dbReference>
<comment type="subcellular location">
    <subcellularLocation>
        <location evidence="1">Cell membrane</location>
        <topology evidence="1">Multi-pass membrane protein</topology>
    </subcellularLocation>
</comment>
<feature type="transmembrane region" description="Helical" evidence="7">
    <location>
        <begin position="71"/>
        <end position="91"/>
    </location>
</feature>
<dbReference type="Gene3D" id="1.20.120.1220">
    <property type="match status" value="1"/>
</dbReference>
<feature type="transmembrane region" description="Helical" evidence="7">
    <location>
        <begin position="221"/>
        <end position="240"/>
    </location>
</feature>
<reference evidence="10" key="3">
    <citation type="submission" date="2017-03" db="EMBL/GenBank/DDBJ databases">
        <authorList>
            <person name="Dastager S.G."/>
            <person name="Neurgaonkar P.S."/>
            <person name="Dharne M.S."/>
        </authorList>
    </citation>
    <scope>NUCLEOTIDE SEQUENCE</scope>
    <source>
        <strain evidence="10">DSM 25145</strain>
    </source>
</reference>
<evidence type="ECO:0000256" key="7">
    <source>
        <dbReference type="SAM" id="Phobius"/>
    </source>
</evidence>
<evidence type="ECO:0000313" key="13">
    <source>
        <dbReference type="Proteomes" id="UP000215545"/>
    </source>
</evidence>
<feature type="domain" description="Prepilin peptidase A24 N-terminal" evidence="9">
    <location>
        <begin position="8"/>
        <end position="89"/>
    </location>
</feature>
<gene>
    <name evidence="10" type="ORF">B1B05_03410</name>
    <name evidence="11" type="ORF">SAMN05443094_101701</name>
</gene>
<organism evidence="11 12">
    <name type="scientific">Domibacillus enclensis</name>
    <dbReference type="NCBI Taxonomy" id="1017273"/>
    <lineage>
        <taxon>Bacteria</taxon>
        <taxon>Bacillati</taxon>
        <taxon>Bacillota</taxon>
        <taxon>Bacilli</taxon>
        <taxon>Bacillales</taxon>
        <taxon>Bacillaceae</taxon>
        <taxon>Domibacillus</taxon>
    </lineage>
</organism>
<feature type="transmembrane region" description="Helical" evidence="7">
    <location>
        <begin position="147"/>
        <end position="164"/>
    </location>
</feature>
<dbReference type="AlphaFoldDB" id="A0A1N6Q0C8"/>
<evidence type="ECO:0000256" key="1">
    <source>
        <dbReference type="ARBA" id="ARBA00004651"/>
    </source>
</evidence>
<dbReference type="EMBL" id="FTLX01000001">
    <property type="protein sequence ID" value="SIQ10002.1"/>
    <property type="molecule type" value="Genomic_DNA"/>
</dbReference>
<keyword evidence="13" id="KW-1185">Reference proteome</keyword>
<keyword evidence="11" id="KW-0489">Methyltransferase</keyword>
<feature type="transmembrane region" description="Helical" evidence="7">
    <location>
        <begin position="97"/>
        <end position="117"/>
    </location>
</feature>
<sequence length="247" mass="27236">MVKFLVFLYGLLLGSFYNVAGLRIPAGKSVVKPRSACSQCGYQLAARDLVPVLSYISIKGRCRKCGTRLSIIYPVTELLTALLFLYSYVLYGFSLSFWVAIVLFSMMMILVVSDLAYMLIPDKILLFFLPLFVLLRFVQPLNPWWDSLLGAAIGFGLLLLIAVVSKGGMGGGDIKLFGVLGFVLGTKLVLLTFFLACLFGAVFGLMFMAAGAVKRGKPMPFGPYIALATVVAYTQGNRLIHWYIQFF</sequence>
<dbReference type="GO" id="GO:0008168">
    <property type="term" value="F:methyltransferase activity"/>
    <property type="evidence" value="ECO:0007669"/>
    <property type="project" value="UniProtKB-KW"/>
</dbReference>
<dbReference type="GO" id="GO:0032259">
    <property type="term" value="P:methylation"/>
    <property type="evidence" value="ECO:0007669"/>
    <property type="project" value="UniProtKB-KW"/>
</dbReference>
<dbReference type="InterPro" id="IPR000045">
    <property type="entry name" value="Prepilin_IV_endopep_pep"/>
</dbReference>
<evidence type="ECO:0000313" key="10">
    <source>
        <dbReference type="EMBL" id="OXS80541.1"/>
    </source>
</evidence>
<evidence type="ECO:0000256" key="6">
    <source>
        <dbReference type="ARBA" id="ARBA00023136"/>
    </source>
</evidence>
<dbReference type="InterPro" id="IPR050882">
    <property type="entry name" value="Prepilin_peptidase/N-MTase"/>
</dbReference>
<dbReference type="STRING" id="1017273.SAMN05443094_101701"/>
<evidence type="ECO:0000313" key="11">
    <source>
        <dbReference type="EMBL" id="SIQ10002.1"/>
    </source>
</evidence>
<dbReference type="EMBL" id="MWSK01000001">
    <property type="protein sequence ID" value="OXS80541.1"/>
    <property type="molecule type" value="Genomic_DNA"/>
</dbReference>
<reference evidence="13" key="2">
    <citation type="submission" date="2017-03" db="EMBL/GenBank/DDBJ databases">
        <title>Bacillus sp. V-88(T) DSM27956, whole genome shotgun sequencing project.</title>
        <authorList>
            <person name="Dastager S.G."/>
            <person name="Neurgaonkar P.S."/>
            <person name="Dharne M.S."/>
        </authorList>
    </citation>
    <scope>NUCLEOTIDE SEQUENCE [LARGE SCALE GENOMIC DNA]</scope>
    <source>
        <strain evidence="13">DSM 25145</strain>
    </source>
</reference>
<protein>
    <submittedName>
        <fullName evidence="10 11">Prepilin peptidase</fullName>
    </submittedName>
</protein>
<dbReference type="Proteomes" id="UP000186385">
    <property type="component" value="Unassembled WGS sequence"/>
</dbReference>
<dbReference type="PANTHER" id="PTHR30487">
    <property type="entry name" value="TYPE 4 PREPILIN-LIKE PROTEINS LEADER PEPTIDE-PROCESSING ENZYME"/>
    <property type="match status" value="1"/>
</dbReference>
<evidence type="ECO:0000259" key="9">
    <source>
        <dbReference type="Pfam" id="PF06750"/>
    </source>
</evidence>
<keyword evidence="5 7" id="KW-1133">Transmembrane helix</keyword>
<feature type="transmembrane region" description="Helical" evidence="7">
    <location>
        <begin position="176"/>
        <end position="209"/>
    </location>
</feature>